<gene>
    <name evidence="2" type="ORF">PAHAL_7G085200</name>
</gene>
<feature type="compositionally biased region" description="Basic residues" evidence="1">
    <location>
        <begin position="32"/>
        <end position="43"/>
    </location>
</feature>
<reference evidence="2" key="1">
    <citation type="submission" date="2018-04" db="EMBL/GenBank/DDBJ databases">
        <title>WGS assembly of Panicum hallii.</title>
        <authorList>
            <person name="Lovell J."/>
            <person name="Jenkins J."/>
            <person name="Lowry D."/>
            <person name="Mamidi S."/>
            <person name="Sreedasyam A."/>
            <person name="Weng X."/>
            <person name="Barry K."/>
            <person name="Bonette J."/>
            <person name="Campitelli B."/>
            <person name="Daum C."/>
            <person name="Gordon S."/>
            <person name="Gould B."/>
            <person name="Lipzen A."/>
            <person name="Macqueen A."/>
            <person name="Palacio-Mejia J."/>
            <person name="Plott C."/>
            <person name="Shakirov E."/>
            <person name="Shu S."/>
            <person name="Yoshinaga Y."/>
            <person name="Zane M."/>
            <person name="Rokhsar D."/>
            <person name="Grimwood J."/>
            <person name="Schmutz J."/>
            <person name="Juenger T."/>
        </authorList>
    </citation>
    <scope>NUCLEOTIDE SEQUENCE [LARGE SCALE GENOMIC DNA]</scope>
    <source>
        <strain evidence="2">FIL2</strain>
    </source>
</reference>
<accession>A0A2T8IBG0</accession>
<proteinExistence type="predicted"/>
<feature type="compositionally biased region" description="Low complexity" evidence="1">
    <location>
        <begin position="1"/>
        <end position="11"/>
    </location>
</feature>
<dbReference type="AlphaFoldDB" id="A0A2T8IBG0"/>
<evidence type="ECO:0000313" key="2">
    <source>
        <dbReference type="EMBL" id="PVH35012.1"/>
    </source>
</evidence>
<dbReference type="Proteomes" id="UP000243499">
    <property type="component" value="Chromosome 7"/>
</dbReference>
<protein>
    <submittedName>
        <fullName evidence="2">Uncharacterized protein</fullName>
    </submittedName>
</protein>
<sequence>MPLAPGGLVPAEGGGGRNQAPQEAGAQGPRHPGPRRSSARRGRPGCEGHNGGGGRAPRARTPTRGGTAHRLPLEHAETAWARGPQQRRRLSSSSSRPSTRSSDAAPPTSAR</sequence>
<dbReference type="Gramene" id="PVH35012">
    <property type="protein sequence ID" value="PVH35012"/>
    <property type="gene ID" value="PAHAL_7G085200"/>
</dbReference>
<feature type="compositionally biased region" description="Low complexity" evidence="1">
    <location>
        <begin position="59"/>
        <end position="68"/>
    </location>
</feature>
<feature type="compositionally biased region" description="Low complexity" evidence="1">
    <location>
        <begin position="91"/>
        <end position="111"/>
    </location>
</feature>
<feature type="region of interest" description="Disordered" evidence="1">
    <location>
        <begin position="1"/>
        <end position="111"/>
    </location>
</feature>
<name>A0A2T8IBG0_9POAL</name>
<evidence type="ECO:0000256" key="1">
    <source>
        <dbReference type="SAM" id="MobiDB-lite"/>
    </source>
</evidence>
<organism evidence="2">
    <name type="scientific">Panicum hallii</name>
    <dbReference type="NCBI Taxonomy" id="206008"/>
    <lineage>
        <taxon>Eukaryota</taxon>
        <taxon>Viridiplantae</taxon>
        <taxon>Streptophyta</taxon>
        <taxon>Embryophyta</taxon>
        <taxon>Tracheophyta</taxon>
        <taxon>Spermatophyta</taxon>
        <taxon>Magnoliopsida</taxon>
        <taxon>Liliopsida</taxon>
        <taxon>Poales</taxon>
        <taxon>Poaceae</taxon>
        <taxon>PACMAD clade</taxon>
        <taxon>Panicoideae</taxon>
        <taxon>Panicodae</taxon>
        <taxon>Paniceae</taxon>
        <taxon>Panicinae</taxon>
        <taxon>Panicum</taxon>
        <taxon>Panicum sect. Panicum</taxon>
    </lineage>
</organism>
<dbReference type="EMBL" id="CM008052">
    <property type="protein sequence ID" value="PVH35012.1"/>
    <property type="molecule type" value="Genomic_DNA"/>
</dbReference>